<dbReference type="Proteomes" id="UP000311382">
    <property type="component" value="Unassembled WGS sequence"/>
</dbReference>
<dbReference type="AlphaFoldDB" id="A0A5C5FR74"/>
<sequence>MLDRLVDDVLLLILDGFSTAGSDATKSSRKGQTLYNVCLVSSRLCRLAQPISWRHVWIRTLGQVEVIETGRISYDLYACPRTVTITALDDVVAEDGLSVVDWFPNLVELRVDADSNWTSLSLLSRFSNLRRLRLHNIRTEPLSSFPVMPCLEVLELRSCQMAAYDSATQGGFLLDDVLYRGALPTLTCIQVHGAPLSMGGKLAHGAAPLVLFYSPSSLPTLPRHSIQQPWIENSTSTVVGRLVALVRQLPTTRYRGETPHVLLVPDLVGAPTGLRLRSVEPGLVDLEQACRQRGVRLLRYKVSRAALTAERLEPPVEVDRYVRQLKAAAKARKVWR</sequence>
<evidence type="ECO:0008006" key="3">
    <source>
        <dbReference type="Google" id="ProtNLM"/>
    </source>
</evidence>
<organism evidence="1 2">
    <name type="scientific">Rhodotorula diobovata</name>
    <dbReference type="NCBI Taxonomy" id="5288"/>
    <lineage>
        <taxon>Eukaryota</taxon>
        <taxon>Fungi</taxon>
        <taxon>Dikarya</taxon>
        <taxon>Basidiomycota</taxon>
        <taxon>Pucciniomycotina</taxon>
        <taxon>Microbotryomycetes</taxon>
        <taxon>Sporidiobolales</taxon>
        <taxon>Sporidiobolaceae</taxon>
        <taxon>Rhodotorula</taxon>
    </lineage>
</organism>
<dbReference type="Gene3D" id="3.80.10.10">
    <property type="entry name" value="Ribonuclease Inhibitor"/>
    <property type="match status" value="1"/>
</dbReference>
<name>A0A5C5FR74_9BASI</name>
<dbReference type="EMBL" id="SOZI01000100">
    <property type="protein sequence ID" value="TNY19313.1"/>
    <property type="molecule type" value="Genomic_DNA"/>
</dbReference>
<evidence type="ECO:0000313" key="1">
    <source>
        <dbReference type="EMBL" id="TNY19313.1"/>
    </source>
</evidence>
<reference evidence="1 2" key="1">
    <citation type="submission" date="2019-03" db="EMBL/GenBank/DDBJ databases">
        <title>Rhodosporidium diobovatum UCD-FST 08-225 genome sequencing, assembly, and annotation.</title>
        <authorList>
            <person name="Fakankun I.U."/>
            <person name="Fristensky B."/>
            <person name="Levin D.B."/>
        </authorList>
    </citation>
    <scope>NUCLEOTIDE SEQUENCE [LARGE SCALE GENOMIC DNA]</scope>
    <source>
        <strain evidence="1 2">UCD-FST 08-225</strain>
    </source>
</reference>
<dbReference type="InterPro" id="IPR032675">
    <property type="entry name" value="LRR_dom_sf"/>
</dbReference>
<evidence type="ECO:0000313" key="2">
    <source>
        <dbReference type="Proteomes" id="UP000311382"/>
    </source>
</evidence>
<protein>
    <recommendedName>
        <fullName evidence="3">F-box domain-containing protein</fullName>
    </recommendedName>
</protein>
<proteinExistence type="predicted"/>
<accession>A0A5C5FR74</accession>
<gene>
    <name evidence="1" type="ORF">DMC30DRAFT_418024</name>
</gene>
<comment type="caution">
    <text evidence="1">The sequence shown here is derived from an EMBL/GenBank/DDBJ whole genome shotgun (WGS) entry which is preliminary data.</text>
</comment>
<keyword evidence="2" id="KW-1185">Reference proteome</keyword>
<dbReference type="SUPFAM" id="SSF52058">
    <property type="entry name" value="L domain-like"/>
    <property type="match status" value="1"/>
</dbReference>